<organism evidence="2">
    <name type="scientific">Amblyomma tuberculatum</name>
    <dbReference type="NCBI Taxonomy" id="48802"/>
    <lineage>
        <taxon>Eukaryota</taxon>
        <taxon>Metazoa</taxon>
        <taxon>Ecdysozoa</taxon>
        <taxon>Arthropoda</taxon>
        <taxon>Chelicerata</taxon>
        <taxon>Arachnida</taxon>
        <taxon>Acari</taxon>
        <taxon>Parasitiformes</taxon>
        <taxon>Ixodida</taxon>
        <taxon>Ixodoidea</taxon>
        <taxon>Ixodidae</taxon>
        <taxon>Amblyomminae</taxon>
        <taxon>Amblyomma</taxon>
    </lineage>
</organism>
<evidence type="ECO:0000256" key="1">
    <source>
        <dbReference type="SAM" id="SignalP"/>
    </source>
</evidence>
<dbReference type="EMBL" id="GIDH01000714">
    <property type="protein sequence ID" value="NOV52657.1"/>
    <property type="molecule type" value="Transcribed_RNA"/>
</dbReference>
<evidence type="ECO:0000313" key="2">
    <source>
        <dbReference type="EMBL" id="NOV52657.1"/>
    </source>
</evidence>
<dbReference type="AlphaFoldDB" id="A0A6M2E6N7"/>
<protein>
    <submittedName>
        <fullName evidence="2">Putative secreted protein</fullName>
    </submittedName>
</protein>
<name>A0A6M2E6N7_9ACAR</name>
<accession>A0A6M2E6N7</accession>
<proteinExistence type="predicted"/>
<keyword evidence="1" id="KW-0732">Signal</keyword>
<feature type="signal peptide" evidence="1">
    <location>
        <begin position="1"/>
        <end position="25"/>
    </location>
</feature>
<sequence length="123" mass="13908">MSVEMNIRTVLIGSILFCAVAVANARKQDYSGQPGFYPSGVNSGNFRNGYNLNPYGYGMGRPQFGWHPRRYGWTISADGDCAVTLCPSRTHCTYKHVRCCGYRKHCWYRVACEPIRFARGNPE</sequence>
<reference evidence="2" key="1">
    <citation type="submission" date="2019-12" db="EMBL/GenBank/DDBJ databases">
        <title>The sialotranscriptome of the gopher-tortoise tick, Amblyomma tuberculatum.</title>
        <authorList>
            <person name="Karim S."/>
            <person name="Andersen J."/>
            <person name="Kumar D."/>
            <person name="Adamson S."/>
            <person name="Ennen J."/>
            <person name="Qualis C.P."/>
            <person name="Ribeiro J.M.C."/>
        </authorList>
    </citation>
    <scope>NUCLEOTIDE SEQUENCE</scope>
    <source>
        <strain evidence="2">Removed</strain>
        <tissue evidence="2">Salivary glands</tissue>
    </source>
</reference>
<feature type="chain" id="PRO_5026989318" evidence="1">
    <location>
        <begin position="26"/>
        <end position="123"/>
    </location>
</feature>